<evidence type="ECO:0000313" key="2">
    <source>
        <dbReference type="EMBL" id="TNN45757.1"/>
    </source>
</evidence>
<dbReference type="AlphaFoldDB" id="A0A4Z2FWZ8"/>
<sequence length="32" mass="3740">MSRNLRQPSSIIQWTGRRSPQTAATPPWKMRT</sequence>
<gene>
    <name evidence="2" type="ORF">EYF80_044030</name>
</gene>
<reference evidence="2 3" key="1">
    <citation type="submission" date="2019-03" db="EMBL/GenBank/DDBJ databases">
        <title>First draft genome of Liparis tanakae, snailfish: a comprehensive survey of snailfish specific genes.</title>
        <authorList>
            <person name="Kim W."/>
            <person name="Song I."/>
            <person name="Jeong J.-H."/>
            <person name="Kim D."/>
            <person name="Kim S."/>
            <person name="Ryu S."/>
            <person name="Song J.Y."/>
            <person name="Lee S.K."/>
        </authorList>
    </citation>
    <scope>NUCLEOTIDE SEQUENCE [LARGE SCALE GENOMIC DNA]</scope>
    <source>
        <tissue evidence="2">Muscle</tissue>
    </source>
</reference>
<name>A0A4Z2FWZ8_9TELE</name>
<dbReference type="EMBL" id="SRLO01000826">
    <property type="protein sequence ID" value="TNN45757.1"/>
    <property type="molecule type" value="Genomic_DNA"/>
</dbReference>
<keyword evidence="3" id="KW-1185">Reference proteome</keyword>
<feature type="compositionally biased region" description="Polar residues" evidence="1">
    <location>
        <begin position="1"/>
        <end position="24"/>
    </location>
</feature>
<evidence type="ECO:0000256" key="1">
    <source>
        <dbReference type="SAM" id="MobiDB-lite"/>
    </source>
</evidence>
<feature type="region of interest" description="Disordered" evidence="1">
    <location>
        <begin position="1"/>
        <end position="32"/>
    </location>
</feature>
<comment type="caution">
    <text evidence="2">The sequence shown here is derived from an EMBL/GenBank/DDBJ whole genome shotgun (WGS) entry which is preliminary data.</text>
</comment>
<accession>A0A4Z2FWZ8</accession>
<proteinExistence type="predicted"/>
<dbReference type="Proteomes" id="UP000314294">
    <property type="component" value="Unassembled WGS sequence"/>
</dbReference>
<protein>
    <submittedName>
        <fullName evidence="2">Uncharacterized protein</fullName>
    </submittedName>
</protein>
<evidence type="ECO:0000313" key="3">
    <source>
        <dbReference type="Proteomes" id="UP000314294"/>
    </source>
</evidence>
<organism evidence="2 3">
    <name type="scientific">Liparis tanakae</name>
    <name type="common">Tanaka's snailfish</name>
    <dbReference type="NCBI Taxonomy" id="230148"/>
    <lineage>
        <taxon>Eukaryota</taxon>
        <taxon>Metazoa</taxon>
        <taxon>Chordata</taxon>
        <taxon>Craniata</taxon>
        <taxon>Vertebrata</taxon>
        <taxon>Euteleostomi</taxon>
        <taxon>Actinopterygii</taxon>
        <taxon>Neopterygii</taxon>
        <taxon>Teleostei</taxon>
        <taxon>Neoteleostei</taxon>
        <taxon>Acanthomorphata</taxon>
        <taxon>Eupercaria</taxon>
        <taxon>Perciformes</taxon>
        <taxon>Cottioidei</taxon>
        <taxon>Cottales</taxon>
        <taxon>Liparidae</taxon>
        <taxon>Liparis</taxon>
    </lineage>
</organism>